<evidence type="ECO:0000256" key="1">
    <source>
        <dbReference type="ARBA" id="ARBA00001971"/>
    </source>
</evidence>
<dbReference type="InterPro" id="IPR050121">
    <property type="entry name" value="Cytochrome_P450_monoxygenase"/>
</dbReference>
<dbReference type="PRINTS" id="PR00463">
    <property type="entry name" value="EP450I"/>
</dbReference>
<protein>
    <recommendedName>
        <fullName evidence="10">Cytochrome P450</fullName>
    </recommendedName>
</protein>
<evidence type="ECO:0000313" key="9">
    <source>
        <dbReference type="Proteomes" id="UP000028545"/>
    </source>
</evidence>
<dbReference type="GO" id="GO:0020037">
    <property type="term" value="F:heme binding"/>
    <property type="evidence" value="ECO:0007669"/>
    <property type="project" value="InterPro"/>
</dbReference>
<dbReference type="FunFam" id="1.10.630.10:FF:000050">
    <property type="entry name" value="Cytochrome P450 monooxygenase"/>
    <property type="match status" value="1"/>
</dbReference>
<evidence type="ECO:0008006" key="10">
    <source>
        <dbReference type="Google" id="ProtNLM"/>
    </source>
</evidence>
<dbReference type="PROSITE" id="PS00086">
    <property type="entry name" value="CYTOCHROME_P450"/>
    <property type="match status" value="1"/>
</dbReference>
<organism evidence="8 9">
    <name type="scientific">Pseudallescheria apiosperma</name>
    <name type="common">Scedosporium apiospermum</name>
    <dbReference type="NCBI Taxonomy" id="563466"/>
    <lineage>
        <taxon>Eukaryota</taxon>
        <taxon>Fungi</taxon>
        <taxon>Dikarya</taxon>
        <taxon>Ascomycota</taxon>
        <taxon>Pezizomycotina</taxon>
        <taxon>Sordariomycetes</taxon>
        <taxon>Hypocreomycetidae</taxon>
        <taxon>Microascales</taxon>
        <taxon>Microascaceae</taxon>
        <taxon>Scedosporium</taxon>
    </lineage>
</organism>
<dbReference type="PRINTS" id="PR00385">
    <property type="entry name" value="P450"/>
</dbReference>
<dbReference type="InterPro" id="IPR002401">
    <property type="entry name" value="Cyt_P450_E_grp-I"/>
</dbReference>
<keyword evidence="2 5" id="KW-0349">Heme</keyword>
<dbReference type="Gene3D" id="1.10.630.10">
    <property type="entry name" value="Cytochrome P450"/>
    <property type="match status" value="1"/>
</dbReference>
<comment type="caution">
    <text evidence="8">The sequence shown here is derived from an EMBL/GenBank/DDBJ whole genome shotgun (WGS) entry which is preliminary data.</text>
</comment>
<name>A0A084GE88_PSEDA</name>
<dbReference type="OMA" id="WHTRNTF"/>
<sequence length="507" mass="57283">MILDSVLEKVATFKALFVLTPPAAVAFWLLGAAYSYYFHPYADIPGPSWAKVTRLWLARQVFAGDLDKTQRDLHEKYGPIVRIAPNEVSISDPAALKTIYSVNAGFTKTDFYTPFAPHLSPNEDLFTQRDEKIHAQRRRFVNNLYSLSSILQSEKYIDACSNVFTARLDEFAASGASFDLGLWLQMYAFDVVGELFFGQQFGFMEKSYDYGGYIESLDTLLPAVAVSCVLPSYVRPLKVLGHLFPPMHRALKGYDDIVIAAKATVASRQKLMEANKVERSDLLDKLFKIMNEKDDFAICDIATETWVSLFAGSDTTAIAMRSIMYNIMRNRDIYDKVTAEIDQATVEGKLGNPITYADAIKLPYFVACCKEGFRVYPSVGMSMPRHVPANGVTISGRFFPEGSRVGMSGAVLHYDKSIFGEDADVYNPERWFRPGTEVMERHMLHFGAGPRTCVGKNISLAEIHKLLPHILRRYTFELVEPEKEIKTLNYWFNKQMGINVRVTRRTA</sequence>
<dbReference type="RefSeq" id="XP_016645449.1">
    <property type="nucleotide sequence ID" value="XM_016785152.1"/>
</dbReference>
<dbReference type="GeneID" id="27721087"/>
<keyword evidence="6" id="KW-0503">Monooxygenase</keyword>
<dbReference type="Proteomes" id="UP000028545">
    <property type="component" value="Unassembled WGS sequence"/>
</dbReference>
<evidence type="ECO:0000256" key="5">
    <source>
        <dbReference type="PIRSR" id="PIRSR602401-1"/>
    </source>
</evidence>
<dbReference type="SUPFAM" id="SSF48264">
    <property type="entry name" value="Cytochrome P450"/>
    <property type="match status" value="1"/>
</dbReference>
<dbReference type="HOGENOM" id="CLU_001570_14_0_1"/>
<dbReference type="AlphaFoldDB" id="A0A084GE88"/>
<accession>A0A084GE88</accession>
<keyword evidence="7" id="KW-0812">Transmembrane</keyword>
<dbReference type="CDD" id="cd11060">
    <property type="entry name" value="CYP57A1-like"/>
    <property type="match status" value="1"/>
</dbReference>
<gene>
    <name evidence="8" type="ORF">SAPIO_CDS2015</name>
</gene>
<keyword evidence="3 5" id="KW-0479">Metal-binding</keyword>
<dbReference type="PANTHER" id="PTHR24305">
    <property type="entry name" value="CYTOCHROME P450"/>
    <property type="match status" value="1"/>
</dbReference>
<evidence type="ECO:0000256" key="7">
    <source>
        <dbReference type="SAM" id="Phobius"/>
    </source>
</evidence>
<keyword evidence="9" id="KW-1185">Reference proteome</keyword>
<dbReference type="Pfam" id="PF00067">
    <property type="entry name" value="p450"/>
    <property type="match status" value="1"/>
</dbReference>
<feature type="transmembrane region" description="Helical" evidence="7">
    <location>
        <begin position="12"/>
        <end position="37"/>
    </location>
</feature>
<dbReference type="OrthoDB" id="3934656at2759"/>
<dbReference type="InterPro" id="IPR036396">
    <property type="entry name" value="Cyt_P450_sf"/>
</dbReference>
<evidence type="ECO:0000256" key="4">
    <source>
        <dbReference type="ARBA" id="ARBA00023004"/>
    </source>
</evidence>
<dbReference type="VEuPathDB" id="FungiDB:SAPIO_CDS2015"/>
<keyword evidence="7" id="KW-0472">Membrane</keyword>
<evidence type="ECO:0000256" key="2">
    <source>
        <dbReference type="ARBA" id="ARBA00022617"/>
    </source>
</evidence>
<dbReference type="GO" id="GO:0005506">
    <property type="term" value="F:iron ion binding"/>
    <property type="evidence" value="ECO:0007669"/>
    <property type="project" value="InterPro"/>
</dbReference>
<comment type="cofactor">
    <cofactor evidence="1 5">
        <name>heme</name>
        <dbReference type="ChEBI" id="CHEBI:30413"/>
    </cofactor>
</comment>
<dbReference type="EMBL" id="JOWA01000077">
    <property type="protein sequence ID" value="KEZ45650.1"/>
    <property type="molecule type" value="Genomic_DNA"/>
</dbReference>
<dbReference type="KEGG" id="sapo:SAPIO_CDS2015"/>
<dbReference type="GO" id="GO:0004497">
    <property type="term" value="F:monooxygenase activity"/>
    <property type="evidence" value="ECO:0007669"/>
    <property type="project" value="UniProtKB-KW"/>
</dbReference>
<proteinExistence type="inferred from homology"/>
<dbReference type="InterPro" id="IPR001128">
    <property type="entry name" value="Cyt_P450"/>
</dbReference>
<evidence type="ECO:0000313" key="8">
    <source>
        <dbReference type="EMBL" id="KEZ45650.1"/>
    </source>
</evidence>
<keyword evidence="6" id="KW-0560">Oxidoreductase</keyword>
<keyword evidence="7" id="KW-1133">Transmembrane helix</keyword>
<reference evidence="8 9" key="1">
    <citation type="journal article" date="2014" name="Genome Announc.">
        <title>Draft genome sequence of the pathogenic fungus Scedosporium apiospermum.</title>
        <authorList>
            <person name="Vandeputte P."/>
            <person name="Ghamrawi S."/>
            <person name="Rechenmann M."/>
            <person name="Iltis A."/>
            <person name="Giraud S."/>
            <person name="Fleury M."/>
            <person name="Thornton C."/>
            <person name="Delhaes L."/>
            <person name="Meyer W."/>
            <person name="Papon N."/>
            <person name="Bouchara J.P."/>
        </authorList>
    </citation>
    <scope>NUCLEOTIDE SEQUENCE [LARGE SCALE GENOMIC DNA]</scope>
    <source>
        <strain evidence="8 9">IHEM 14462</strain>
    </source>
</reference>
<evidence type="ECO:0000256" key="6">
    <source>
        <dbReference type="RuleBase" id="RU000461"/>
    </source>
</evidence>
<dbReference type="GO" id="GO:0016705">
    <property type="term" value="F:oxidoreductase activity, acting on paired donors, with incorporation or reduction of molecular oxygen"/>
    <property type="evidence" value="ECO:0007669"/>
    <property type="project" value="InterPro"/>
</dbReference>
<evidence type="ECO:0000256" key="3">
    <source>
        <dbReference type="ARBA" id="ARBA00022723"/>
    </source>
</evidence>
<comment type="similarity">
    <text evidence="6">Belongs to the cytochrome P450 family.</text>
</comment>
<dbReference type="PANTHER" id="PTHR24305:SF229">
    <property type="entry name" value="P450, PUTATIVE (EUROFUNG)-RELATED"/>
    <property type="match status" value="1"/>
</dbReference>
<keyword evidence="4 5" id="KW-0408">Iron</keyword>
<dbReference type="InterPro" id="IPR017972">
    <property type="entry name" value="Cyt_P450_CS"/>
</dbReference>
<feature type="binding site" description="axial binding residue" evidence="5">
    <location>
        <position position="453"/>
    </location>
    <ligand>
        <name>heme</name>
        <dbReference type="ChEBI" id="CHEBI:30413"/>
    </ligand>
    <ligandPart>
        <name>Fe</name>
        <dbReference type="ChEBI" id="CHEBI:18248"/>
    </ligandPart>
</feature>